<protein>
    <submittedName>
        <fullName evidence="2">Uncharacterized protein</fullName>
    </submittedName>
</protein>
<dbReference type="EMBL" id="KV878131">
    <property type="protein sequence ID" value="OJJ03873.1"/>
    <property type="molecule type" value="Genomic_DNA"/>
</dbReference>
<proteinExistence type="inferred from homology"/>
<organism evidence="2 3">
    <name type="scientific">Aspergillus versicolor CBS 583.65</name>
    <dbReference type="NCBI Taxonomy" id="1036611"/>
    <lineage>
        <taxon>Eukaryota</taxon>
        <taxon>Fungi</taxon>
        <taxon>Dikarya</taxon>
        <taxon>Ascomycota</taxon>
        <taxon>Pezizomycotina</taxon>
        <taxon>Eurotiomycetes</taxon>
        <taxon>Eurotiomycetidae</taxon>
        <taxon>Eurotiales</taxon>
        <taxon>Aspergillaceae</taxon>
        <taxon>Aspergillus</taxon>
        <taxon>Aspergillus subgen. Nidulantes</taxon>
    </lineage>
</organism>
<reference evidence="3" key="1">
    <citation type="journal article" date="2017" name="Genome Biol.">
        <title>Comparative genomics reveals high biological diversity and specific adaptations in the industrially and medically important fungal genus Aspergillus.</title>
        <authorList>
            <person name="de Vries R.P."/>
            <person name="Riley R."/>
            <person name="Wiebenga A."/>
            <person name="Aguilar-Osorio G."/>
            <person name="Amillis S."/>
            <person name="Uchima C.A."/>
            <person name="Anderluh G."/>
            <person name="Asadollahi M."/>
            <person name="Askin M."/>
            <person name="Barry K."/>
            <person name="Battaglia E."/>
            <person name="Bayram O."/>
            <person name="Benocci T."/>
            <person name="Braus-Stromeyer S.A."/>
            <person name="Caldana C."/>
            <person name="Canovas D."/>
            <person name="Cerqueira G.C."/>
            <person name="Chen F."/>
            <person name="Chen W."/>
            <person name="Choi C."/>
            <person name="Clum A."/>
            <person name="Dos Santos R.A."/>
            <person name="Damasio A.R."/>
            <person name="Diallinas G."/>
            <person name="Emri T."/>
            <person name="Fekete E."/>
            <person name="Flipphi M."/>
            <person name="Freyberg S."/>
            <person name="Gallo A."/>
            <person name="Gournas C."/>
            <person name="Habgood R."/>
            <person name="Hainaut M."/>
            <person name="Harispe M.L."/>
            <person name="Henrissat B."/>
            <person name="Hilden K.S."/>
            <person name="Hope R."/>
            <person name="Hossain A."/>
            <person name="Karabika E."/>
            <person name="Karaffa L."/>
            <person name="Karanyi Z."/>
            <person name="Krasevec N."/>
            <person name="Kuo A."/>
            <person name="Kusch H."/>
            <person name="LaButti K."/>
            <person name="Lagendijk E.L."/>
            <person name="Lapidus A."/>
            <person name="Levasseur A."/>
            <person name="Lindquist E."/>
            <person name="Lipzen A."/>
            <person name="Logrieco A.F."/>
            <person name="MacCabe A."/>
            <person name="Maekelae M.R."/>
            <person name="Malavazi I."/>
            <person name="Melin P."/>
            <person name="Meyer V."/>
            <person name="Mielnichuk N."/>
            <person name="Miskei M."/>
            <person name="Molnar A.P."/>
            <person name="Mule G."/>
            <person name="Ngan C.Y."/>
            <person name="Orejas M."/>
            <person name="Orosz E."/>
            <person name="Ouedraogo J.P."/>
            <person name="Overkamp K.M."/>
            <person name="Park H.-S."/>
            <person name="Perrone G."/>
            <person name="Piumi F."/>
            <person name="Punt P.J."/>
            <person name="Ram A.F."/>
            <person name="Ramon A."/>
            <person name="Rauscher S."/>
            <person name="Record E."/>
            <person name="Riano-Pachon D.M."/>
            <person name="Robert V."/>
            <person name="Roehrig J."/>
            <person name="Ruller R."/>
            <person name="Salamov A."/>
            <person name="Salih N.S."/>
            <person name="Samson R.A."/>
            <person name="Sandor E."/>
            <person name="Sanguinetti M."/>
            <person name="Schuetze T."/>
            <person name="Sepcic K."/>
            <person name="Shelest E."/>
            <person name="Sherlock G."/>
            <person name="Sophianopoulou V."/>
            <person name="Squina F.M."/>
            <person name="Sun H."/>
            <person name="Susca A."/>
            <person name="Todd R.B."/>
            <person name="Tsang A."/>
            <person name="Unkles S.E."/>
            <person name="van de Wiele N."/>
            <person name="van Rossen-Uffink D."/>
            <person name="Oliveira J.V."/>
            <person name="Vesth T.C."/>
            <person name="Visser J."/>
            <person name="Yu J.-H."/>
            <person name="Zhou M."/>
            <person name="Andersen M.R."/>
            <person name="Archer D.B."/>
            <person name="Baker S.E."/>
            <person name="Benoit I."/>
            <person name="Brakhage A.A."/>
            <person name="Braus G.H."/>
            <person name="Fischer R."/>
            <person name="Frisvad J.C."/>
            <person name="Goldman G.H."/>
            <person name="Houbraken J."/>
            <person name="Oakley B."/>
            <person name="Pocsi I."/>
            <person name="Scazzocchio C."/>
            <person name="Seiboth B."/>
            <person name="vanKuyk P.A."/>
            <person name="Wortman J."/>
            <person name="Dyer P.S."/>
            <person name="Grigoriev I.V."/>
        </authorList>
    </citation>
    <scope>NUCLEOTIDE SEQUENCE [LARGE SCALE GENOMIC DNA]</scope>
    <source>
        <strain evidence="3">CBS 583.65</strain>
    </source>
</reference>
<dbReference type="InterPro" id="IPR003673">
    <property type="entry name" value="CoA-Trfase_fam_III"/>
</dbReference>
<dbReference type="VEuPathDB" id="FungiDB:ASPVEDRAFT_171538"/>
<dbReference type="GO" id="GO:0003824">
    <property type="term" value="F:catalytic activity"/>
    <property type="evidence" value="ECO:0007669"/>
    <property type="project" value="InterPro"/>
</dbReference>
<evidence type="ECO:0000313" key="2">
    <source>
        <dbReference type="EMBL" id="OJJ03873.1"/>
    </source>
</evidence>
<dbReference type="Pfam" id="PF02515">
    <property type="entry name" value="CoA_transf_3"/>
    <property type="match status" value="1"/>
</dbReference>
<dbReference type="Gene3D" id="3.40.50.10540">
    <property type="entry name" value="Crotonobetainyl-coa:carnitine coa-transferase, domain 1"/>
    <property type="match status" value="1"/>
</dbReference>
<dbReference type="InterPro" id="IPR052985">
    <property type="entry name" value="CoA-trans_III_biosynth/detox"/>
</dbReference>
<dbReference type="Proteomes" id="UP000184073">
    <property type="component" value="Unassembled WGS sequence"/>
</dbReference>
<keyword evidence="3" id="KW-1185">Reference proteome</keyword>
<dbReference type="PANTHER" id="PTHR48229:SF2">
    <property type="entry name" value="CAIB_BAIF FAMILY PROTEIN"/>
    <property type="match status" value="1"/>
</dbReference>
<dbReference type="SUPFAM" id="SSF89796">
    <property type="entry name" value="CoA-transferase family III (CaiB/BaiF)"/>
    <property type="match status" value="2"/>
</dbReference>
<gene>
    <name evidence="2" type="ORF">ASPVEDRAFT_171538</name>
</gene>
<dbReference type="RefSeq" id="XP_040669635.1">
    <property type="nucleotide sequence ID" value="XM_040808706.1"/>
</dbReference>
<dbReference type="GeneID" id="63724217"/>
<dbReference type="AlphaFoldDB" id="A0A1L9PQU4"/>
<evidence type="ECO:0000256" key="1">
    <source>
        <dbReference type="ARBA" id="ARBA00008383"/>
    </source>
</evidence>
<comment type="similarity">
    <text evidence="1">Belongs to the CoA-transferase III family.</text>
</comment>
<dbReference type="OrthoDB" id="2308815at2759"/>
<sequence>MAVESYSVPKAAESLLLEGILQNPLLCHNIPPNAAALAQHTKFSGNDKPSVPINWRFAESISALKGLESLWLNALLKAKYGHDPVQVGIDTDHATLFFMSCLIIDVVGKDGKPDNPNLAPMQRALSVFPMNWGESRVYRGAATNIYKTKDDRFYHVHGSMNAVPSLTALDLPLTADYTSEADASRYIQDRVAQFDSKELDTLMNEKYRQAGTICYSTEEFKYSEHGKQNSQAGLYELRHVPKANQKPTWWKDSADTGVARPLAGLKVIDLTRVIAGPSITRGLAELGASVLRVTGPDIVDLVPLHGDLNWGKWNCSIDLKSPEGKKTLQDLIYEADVVMDGYRPGVMERLGFGREAVLDLVKDRPYGLVYARENCYGWHSPWQHRSGWQQISDAVCGVSLGYGRAMGLDEAVTPVFPNSDFCTGVIGVCGILNGLIERGQKGGSVYVDIALNYYSQWLVNSVGVYPPAVWEEVWNKHQNLTFRHIQGMTTMLPAMLKSLAQNSGNVLFRPEFFETRHSGAVDRYFKAVRPILDFPGKEVNLCYNVGTRTNGRDAARWPDDLRTEVIV</sequence>
<dbReference type="PANTHER" id="PTHR48229">
    <property type="entry name" value="CAIB/BAIF FAMILY ENZYME (AFU_ORTHOLOGUE AFUA_1G05360)-RELATED"/>
    <property type="match status" value="1"/>
</dbReference>
<name>A0A1L9PQU4_ASPVE</name>
<dbReference type="STRING" id="1036611.A0A1L9PQU4"/>
<dbReference type="InterPro" id="IPR023606">
    <property type="entry name" value="CoA-Trfase_III_dom_1_sf"/>
</dbReference>
<accession>A0A1L9PQU4</accession>
<evidence type="ECO:0000313" key="3">
    <source>
        <dbReference type="Proteomes" id="UP000184073"/>
    </source>
</evidence>